<dbReference type="RefSeq" id="WP_105215485.1">
    <property type="nucleotide sequence ID" value="NZ_CP027062.1"/>
</dbReference>
<dbReference type="AlphaFoldDB" id="A0A2S0HV50"/>
<dbReference type="Gene3D" id="3.30.60.20">
    <property type="match status" value="1"/>
</dbReference>
<protein>
    <recommendedName>
        <fullName evidence="2 9">Thymidine kinase</fullName>
        <ecNumber evidence="2 9">2.7.1.21</ecNumber>
    </recommendedName>
</protein>
<evidence type="ECO:0000256" key="4">
    <source>
        <dbReference type="ARBA" id="ARBA00022634"/>
    </source>
</evidence>
<keyword evidence="6 9" id="KW-0547">Nucleotide-binding</keyword>
<evidence type="ECO:0000256" key="6">
    <source>
        <dbReference type="ARBA" id="ARBA00022741"/>
    </source>
</evidence>
<feature type="binding site" evidence="11">
    <location>
        <begin position="170"/>
        <end position="173"/>
    </location>
    <ligand>
        <name>substrate</name>
    </ligand>
</feature>
<dbReference type="Gene3D" id="3.40.50.300">
    <property type="entry name" value="P-loop containing nucleotide triphosphate hydrolases"/>
    <property type="match status" value="1"/>
</dbReference>
<dbReference type="Proteomes" id="UP000238442">
    <property type="component" value="Chromosome"/>
</dbReference>
<dbReference type="EC" id="2.7.1.21" evidence="2 9"/>
<feature type="active site" description="Proton acceptor" evidence="9 10">
    <location>
        <position position="94"/>
    </location>
</feature>
<evidence type="ECO:0000313" key="15">
    <source>
        <dbReference type="Proteomes" id="UP000238442"/>
    </source>
</evidence>
<dbReference type="GO" id="GO:0005524">
    <property type="term" value="F:ATP binding"/>
    <property type="evidence" value="ECO:0007669"/>
    <property type="project" value="UniProtKB-UniRule"/>
</dbReference>
<dbReference type="GO" id="GO:0005829">
    <property type="term" value="C:cytosol"/>
    <property type="evidence" value="ECO:0007669"/>
    <property type="project" value="TreeGrafter"/>
</dbReference>
<keyword evidence="4 9" id="KW-0237">DNA synthesis</keyword>
<dbReference type="PANTHER" id="PTHR11441:SF0">
    <property type="entry name" value="THYMIDINE KINASE, CYTOSOLIC"/>
    <property type="match status" value="1"/>
</dbReference>
<feature type="binding site" evidence="9">
    <location>
        <begin position="21"/>
        <end position="28"/>
    </location>
    <ligand>
        <name>ATP</name>
        <dbReference type="ChEBI" id="CHEBI:30616"/>
    </ligand>
</feature>
<evidence type="ECO:0000256" key="12">
    <source>
        <dbReference type="RuleBase" id="RU000544"/>
    </source>
</evidence>
<dbReference type="PANTHER" id="PTHR11441">
    <property type="entry name" value="THYMIDINE KINASE"/>
    <property type="match status" value="1"/>
</dbReference>
<keyword evidence="8 9" id="KW-0067">ATP-binding</keyword>
<dbReference type="KEGG" id="aue:C5O00_04990"/>
<dbReference type="SUPFAM" id="SSF52540">
    <property type="entry name" value="P-loop containing nucleoside triphosphate hydrolases"/>
    <property type="match status" value="1"/>
</dbReference>
<keyword evidence="3 9" id="KW-0963">Cytoplasm</keyword>
<dbReference type="PIRSF" id="PIRSF035805">
    <property type="entry name" value="TK_cell"/>
    <property type="match status" value="1"/>
</dbReference>
<dbReference type="InterPro" id="IPR027417">
    <property type="entry name" value="P-loop_NTPase"/>
</dbReference>
<dbReference type="InterPro" id="IPR001267">
    <property type="entry name" value="Thymidine_kinase"/>
</dbReference>
<name>A0A2S0HV50_9FLAO</name>
<dbReference type="NCBIfam" id="NF003296">
    <property type="entry name" value="PRK04296.1-1"/>
    <property type="match status" value="1"/>
</dbReference>
<evidence type="ECO:0000256" key="5">
    <source>
        <dbReference type="ARBA" id="ARBA00022679"/>
    </source>
</evidence>
<dbReference type="OrthoDB" id="9781579at2"/>
<keyword evidence="15" id="KW-1185">Reference proteome</keyword>
<dbReference type="GO" id="GO:0071897">
    <property type="term" value="P:DNA biosynthetic process"/>
    <property type="evidence" value="ECO:0007669"/>
    <property type="project" value="UniProtKB-KW"/>
</dbReference>
<evidence type="ECO:0000256" key="8">
    <source>
        <dbReference type="ARBA" id="ARBA00022840"/>
    </source>
</evidence>
<evidence type="ECO:0000256" key="7">
    <source>
        <dbReference type="ARBA" id="ARBA00022777"/>
    </source>
</evidence>
<comment type="catalytic activity">
    <reaction evidence="9 12">
        <text>thymidine + ATP = dTMP + ADP + H(+)</text>
        <dbReference type="Rhea" id="RHEA:19129"/>
        <dbReference type="ChEBI" id="CHEBI:15378"/>
        <dbReference type="ChEBI" id="CHEBI:17748"/>
        <dbReference type="ChEBI" id="CHEBI:30616"/>
        <dbReference type="ChEBI" id="CHEBI:63528"/>
        <dbReference type="ChEBI" id="CHEBI:456216"/>
        <dbReference type="EC" id="2.7.1.21"/>
    </reaction>
</comment>
<evidence type="ECO:0000313" key="14">
    <source>
        <dbReference type="EMBL" id="AVI50557.1"/>
    </source>
</evidence>
<proteinExistence type="inferred from homology"/>
<dbReference type="GO" id="GO:0004797">
    <property type="term" value="F:thymidine kinase activity"/>
    <property type="evidence" value="ECO:0007669"/>
    <property type="project" value="UniProtKB-UniRule"/>
</dbReference>
<dbReference type="FunFam" id="3.40.50.300:FF:000384">
    <property type="entry name" value="Thymidine kinase"/>
    <property type="match status" value="1"/>
</dbReference>
<evidence type="ECO:0000256" key="11">
    <source>
        <dbReference type="PIRSR" id="PIRSR035805-2"/>
    </source>
</evidence>
<evidence type="ECO:0000256" key="3">
    <source>
        <dbReference type="ARBA" id="ARBA00022490"/>
    </source>
</evidence>
<dbReference type="HAMAP" id="MF_00124">
    <property type="entry name" value="Thymidine_kinase"/>
    <property type="match status" value="1"/>
</dbReference>
<comment type="caution">
    <text evidence="9">Lacks conserved residue(s) required for the propagation of feature annotation.</text>
</comment>
<dbReference type="SUPFAM" id="SSF57716">
    <property type="entry name" value="Glucocorticoid receptor-like (DNA-binding domain)"/>
    <property type="match status" value="1"/>
</dbReference>
<gene>
    <name evidence="9" type="primary">tdk</name>
    <name evidence="14" type="ORF">C5O00_04990</name>
</gene>
<comment type="subunit">
    <text evidence="9">Homotetramer.</text>
</comment>
<feature type="binding site" evidence="9">
    <location>
        <begin position="93"/>
        <end position="96"/>
    </location>
    <ligand>
        <name>ATP</name>
        <dbReference type="ChEBI" id="CHEBI:30616"/>
    </ligand>
</feature>
<reference evidence="14 15" key="1">
    <citation type="submission" date="2018-02" db="EMBL/GenBank/DDBJ databases">
        <title>Genomic analysis of the strain RR4-38 isolated from a seawater recirculating aquaculture system.</title>
        <authorList>
            <person name="Kim Y.-S."/>
            <person name="Jang Y.H."/>
            <person name="Kim K.-H."/>
        </authorList>
    </citation>
    <scope>NUCLEOTIDE SEQUENCE [LARGE SCALE GENOMIC DNA]</scope>
    <source>
        <strain evidence="14 15">RR4-38</strain>
    </source>
</reference>
<organism evidence="14 15">
    <name type="scientific">Pukyongia salina</name>
    <dbReference type="NCBI Taxonomy" id="2094025"/>
    <lineage>
        <taxon>Bacteria</taxon>
        <taxon>Pseudomonadati</taxon>
        <taxon>Bacteroidota</taxon>
        <taxon>Flavobacteriia</taxon>
        <taxon>Flavobacteriales</taxon>
        <taxon>Flavobacteriaceae</taxon>
        <taxon>Pukyongia</taxon>
    </lineage>
</organism>
<dbReference type="EMBL" id="CP027062">
    <property type="protein sequence ID" value="AVI50557.1"/>
    <property type="molecule type" value="Genomic_DNA"/>
</dbReference>
<accession>A0A2S0HV50</accession>
<comment type="similarity">
    <text evidence="1 9 13">Belongs to the thymidine kinase family.</text>
</comment>
<dbReference type="Pfam" id="PF00265">
    <property type="entry name" value="TK"/>
    <property type="match status" value="1"/>
</dbReference>
<evidence type="ECO:0000256" key="2">
    <source>
        <dbReference type="ARBA" id="ARBA00012118"/>
    </source>
</evidence>
<keyword evidence="7 9" id="KW-0418">Kinase</keyword>
<evidence type="ECO:0000256" key="1">
    <source>
        <dbReference type="ARBA" id="ARBA00007587"/>
    </source>
</evidence>
<evidence type="ECO:0000256" key="13">
    <source>
        <dbReference type="RuleBase" id="RU004165"/>
    </source>
</evidence>
<evidence type="ECO:0000256" key="10">
    <source>
        <dbReference type="PIRSR" id="PIRSR035805-1"/>
    </source>
</evidence>
<keyword evidence="5 9" id="KW-0808">Transferase</keyword>
<sequence>MFLENTVNQKEQFGWIEVICGSMFSGKTEELIRRLKRAKFARQRVEIFKPAVDQRYDEDKVISHDSNEIRSTPVPAAANIPILADGCDVVGIDEAQFFDDEIVKVCNDLANSGVRVIVAGLDMDYKGNPFGPMPNLMATAEYVTKVHAVCPRTGNLAHYSFRKGNSDELVLLGETDEYEPLSRAAYYKAVLREKVKKMDVKDPIELPSKKQA</sequence>
<evidence type="ECO:0000256" key="9">
    <source>
        <dbReference type="HAMAP-Rule" id="MF_00124"/>
    </source>
</evidence>
<dbReference type="GO" id="GO:0046104">
    <property type="term" value="P:thymidine metabolic process"/>
    <property type="evidence" value="ECO:0007669"/>
    <property type="project" value="TreeGrafter"/>
</dbReference>
<comment type="subcellular location">
    <subcellularLocation>
        <location evidence="9">Cytoplasm</location>
    </subcellularLocation>
</comment>
<feature type="binding site" evidence="11">
    <location>
        <position position="178"/>
    </location>
    <ligand>
        <name>substrate</name>
    </ligand>
</feature>